<gene>
    <name evidence="2" type="primary">gb07759</name>
    <name evidence="2" type="ORF">PR202_gb07759</name>
</gene>
<reference evidence="2" key="2">
    <citation type="submission" date="2021-12" db="EMBL/GenBank/DDBJ databases">
        <title>Resequencing data analysis of finger millet.</title>
        <authorList>
            <person name="Hatakeyama M."/>
            <person name="Aluri S."/>
            <person name="Balachadran M.T."/>
            <person name="Sivarajan S.R."/>
            <person name="Poveda L."/>
            <person name="Shimizu-Inatsugi R."/>
            <person name="Schlapbach R."/>
            <person name="Sreeman S.M."/>
            <person name="Shimizu K.K."/>
        </authorList>
    </citation>
    <scope>NUCLEOTIDE SEQUENCE</scope>
</reference>
<accession>A0AAV5ECC6</accession>
<dbReference type="AlphaFoldDB" id="A0AAV5ECC6"/>
<proteinExistence type="predicted"/>
<sequence length="131" mass="13854">MRASKAVKAATAACILRLVRGGGGCRAFDGTAGSFGLAAGADPRRRAPANHAVRRVQSLRAAHNQQRQGEGLVAACRPAPGFRRLSGRDVSTGRLHPERGRGGLHPVPEAVLGRGRRGQAVERHRSGRRRG</sequence>
<keyword evidence="3" id="KW-1185">Reference proteome</keyword>
<evidence type="ECO:0000256" key="1">
    <source>
        <dbReference type="SAM" id="MobiDB-lite"/>
    </source>
</evidence>
<protein>
    <submittedName>
        <fullName evidence="2">Uncharacterized protein</fullName>
    </submittedName>
</protein>
<organism evidence="2 3">
    <name type="scientific">Eleusine coracana subsp. coracana</name>
    <dbReference type="NCBI Taxonomy" id="191504"/>
    <lineage>
        <taxon>Eukaryota</taxon>
        <taxon>Viridiplantae</taxon>
        <taxon>Streptophyta</taxon>
        <taxon>Embryophyta</taxon>
        <taxon>Tracheophyta</taxon>
        <taxon>Spermatophyta</taxon>
        <taxon>Magnoliopsida</taxon>
        <taxon>Liliopsida</taxon>
        <taxon>Poales</taxon>
        <taxon>Poaceae</taxon>
        <taxon>PACMAD clade</taxon>
        <taxon>Chloridoideae</taxon>
        <taxon>Cynodonteae</taxon>
        <taxon>Eleusininae</taxon>
        <taxon>Eleusine</taxon>
    </lineage>
</organism>
<evidence type="ECO:0000313" key="2">
    <source>
        <dbReference type="EMBL" id="GJN20388.1"/>
    </source>
</evidence>
<name>A0AAV5ECC6_ELECO</name>
<reference evidence="2" key="1">
    <citation type="journal article" date="2018" name="DNA Res.">
        <title>Multiple hybrid de novo genome assembly of finger millet, an orphan allotetraploid crop.</title>
        <authorList>
            <person name="Hatakeyama M."/>
            <person name="Aluri S."/>
            <person name="Balachadran M.T."/>
            <person name="Sivarajan S.R."/>
            <person name="Patrignani A."/>
            <person name="Gruter S."/>
            <person name="Poveda L."/>
            <person name="Shimizu-Inatsugi R."/>
            <person name="Baeten J."/>
            <person name="Francoijs K.J."/>
            <person name="Nataraja K.N."/>
            <person name="Reddy Y.A.N."/>
            <person name="Phadnis S."/>
            <person name="Ravikumar R.L."/>
            <person name="Schlapbach R."/>
            <person name="Sreeman S.M."/>
            <person name="Shimizu K.K."/>
        </authorList>
    </citation>
    <scope>NUCLEOTIDE SEQUENCE</scope>
</reference>
<feature type="region of interest" description="Disordered" evidence="1">
    <location>
        <begin position="83"/>
        <end position="131"/>
    </location>
</feature>
<evidence type="ECO:0000313" key="3">
    <source>
        <dbReference type="Proteomes" id="UP001054889"/>
    </source>
</evidence>
<dbReference type="EMBL" id="BQKI01000074">
    <property type="protein sequence ID" value="GJN20388.1"/>
    <property type="molecule type" value="Genomic_DNA"/>
</dbReference>
<comment type="caution">
    <text evidence="2">The sequence shown here is derived from an EMBL/GenBank/DDBJ whole genome shotgun (WGS) entry which is preliminary data.</text>
</comment>
<dbReference type="Proteomes" id="UP001054889">
    <property type="component" value="Unassembled WGS sequence"/>
</dbReference>